<organism evidence="2 3">
    <name type="scientific">Collibacillus ludicampi</name>
    <dbReference type="NCBI Taxonomy" id="2771369"/>
    <lineage>
        <taxon>Bacteria</taxon>
        <taxon>Bacillati</taxon>
        <taxon>Bacillota</taxon>
        <taxon>Bacilli</taxon>
        <taxon>Bacillales</taxon>
        <taxon>Alicyclobacillaceae</taxon>
        <taxon>Collibacillus</taxon>
    </lineage>
</organism>
<dbReference type="Gene3D" id="3.40.250.10">
    <property type="entry name" value="Rhodanese-like domain"/>
    <property type="match status" value="1"/>
</dbReference>
<comment type="caution">
    <text evidence="2">The sequence shown here is derived from an EMBL/GenBank/DDBJ whole genome shotgun (WGS) entry which is preliminary data.</text>
</comment>
<evidence type="ECO:0000313" key="3">
    <source>
        <dbReference type="Proteomes" id="UP001057291"/>
    </source>
</evidence>
<dbReference type="AlphaFoldDB" id="A0AAV4LK23"/>
<evidence type="ECO:0000259" key="1">
    <source>
        <dbReference type="PROSITE" id="PS50206"/>
    </source>
</evidence>
<dbReference type="PANTHER" id="PTHR43031:SF17">
    <property type="entry name" value="SULFURTRANSFERASE YTWF-RELATED"/>
    <property type="match status" value="1"/>
</dbReference>
<dbReference type="SUPFAM" id="SSF52821">
    <property type="entry name" value="Rhodanese/Cell cycle control phosphatase"/>
    <property type="match status" value="1"/>
</dbReference>
<dbReference type="Pfam" id="PF00581">
    <property type="entry name" value="Rhodanese"/>
    <property type="match status" value="1"/>
</dbReference>
<dbReference type="CDD" id="cd00158">
    <property type="entry name" value="RHOD"/>
    <property type="match status" value="1"/>
</dbReference>
<name>A0AAV4LK23_9BACL</name>
<proteinExistence type="predicted"/>
<dbReference type="EMBL" id="BOQE01000001">
    <property type="protein sequence ID" value="GIM48239.1"/>
    <property type="molecule type" value="Genomic_DNA"/>
</dbReference>
<sequence length="119" mass="13703">MPFLLNGISNFDAEELLELFEKNQTNPRVTLIDVREPYEYVEGHIPGVKLIPMGTIPEIVDTLNPDEEYVFICRSGRRSYSVAKYLQNLGFKKVHNFHGGMLSWFGPIERGEDESNRNL</sequence>
<dbReference type="SMART" id="SM00450">
    <property type="entry name" value="RHOD"/>
    <property type="match status" value="1"/>
</dbReference>
<dbReference type="InterPro" id="IPR036873">
    <property type="entry name" value="Rhodanese-like_dom_sf"/>
</dbReference>
<accession>A0AAV4LK23</accession>
<protein>
    <recommendedName>
        <fullName evidence="1">Rhodanese domain-containing protein</fullName>
    </recommendedName>
</protein>
<keyword evidence="3" id="KW-1185">Reference proteome</keyword>
<reference evidence="2" key="1">
    <citation type="journal article" date="2023" name="Int. J. Syst. Evol. Microbiol.">
        <title>Collibacillus ludicampi gen. nov., sp. nov., a new soil bacterium of the family Alicyclobacillaceae.</title>
        <authorList>
            <person name="Jojima T."/>
            <person name="Ioku Y."/>
            <person name="Fukuta Y."/>
            <person name="Shirasaka N."/>
            <person name="Matsumura Y."/>
            <person name="Mori M."/>
        </authorList>
    </citation>
    <scope>NUCLEOTIDE SEQUENCE</scope>
    <source>
        <strain evidence="2">TP075</strain>
    </source>
</reference>
<dbReference type="InterPro" id="IPR050229">
    <property type="entry name" value="GlpE_sulfurtransferase"/>
</dbReference>
<gene>
    <name evidence="2" type="ORF">DNHGIG_37880</name>
</gene>
<feature type="domain" description="Rhodanese" evidence="1">
    <location>
        <begin position="25"/>
        <end position="110"/>
    </location>
</feature>
<evidence type="ECO:0000313" key="2">
    <source>
        <dbReference type="EMBL" id="GIM48239.1"/>
    </source>
</evidence>
<dbReference type="RefSeq" id="WP_282201134.1">
    <property type="nucleotide sequence ID" value="NZ_BOQE01000001.1"/>
</dbReference>
<dbReference type="Proteomes" id="UP001057291">
    <property type="component" value="Unassembled WGS sequence"/>
</dbReference>
<dbReference type="InterPro" id="IPR001763">
    <property type="entry name" value="Rhodanese-like_dom"/>
</dbReference>
<dbReference type="PANTHER" id="PTHR43031">
    <property type="entry name" value="FAD-DEPENDENT OXIDOREDUCTASE"/>
    <property type="match status" value="1"/>
</dbReference>
<dbReference type="PROSITE" id="PS50206">
    <property type="entry name" value="RHODANESE_3"/>
    <property type="match status" value="1"/>
</dbReference>